<dbReference type="PANTHER" id="PTHR43842">
    <property type="entry name" value="PROPIONYL-COA CARBOXYLASE BETA CHAIN"/>
    <property type="match status" value="1"/>
</dbReference>
<proteinExistence type="predicted"/>
<dbReference type="STRING" id="200378.SAMN05216553_12339"/>
<dbReference type="AlphaFoldDB" id="A0A1G8CPR9"/>
<dbReference type="InterPro" id="IPR011762">
    <property type="entry name" value="COA_CT_N"/>
</dbReference>
<dbReference type="GO" id="GO:0009317">
    <property type="term" value="C:acetyl-CoA carboxylase complex"/>
    <property type="evidence" value="ECO:0007669"/>
    <property type="project" value="TreeGrafter"/>
</dbReference>
<dbReference type="EMBL" id="FNCC01000023">
    <property type="protein sequence ID" value="SDH46860.1"/>
    <property type="molecule type" value="Genomic_DNA"/>
</dbReference>
<dbReference type="RefSeq" id="WP_090059679.1">
    <property type="nucleotide sequence ID" value="NZ_FNCC01000023.1"/>
</dbReference>
<dbReference type="Gene3D" id="3.90.226.10">
    <property type="entry name" value="2-enoyl-CoA Hydratase, Chain A, domain 1"/>
    <property type="match status" value="2"/>
</dbReference>
<accession>A0A1G8CPR9</accession>
<dbReference type="InterPro" id="IPR029045">
    <property type="entry name" value="ClpP/crotonase-like_dom_sf"/>
</dbReference>
<dbReference type="Proteomes" id="UP000199623">
    <property type="component" value="Unassembled WGS sequence"/>
</dbReference>
<dbReference type="OrthoDB" id="9803706at2"/>
<dbReference type="SUPFAM" id="SSF52096">
    <property type="entry name" value="ClpP/crotonase"/>
    <property type="match status" value="2"/>
</dbReference>
<dbReference type="PANTHER" id="PTHR43842:SF2">
    <property type="entry name" value="PROPIONYL-COA CARBOXYLASE BETA CHAIN, MITOCHONDRIAL"/>
    <property type="match status" value="1"/>
</dbReference>
<feature type="domain" description="CoA carboxyltransferase C-terminal" evidence="2">
    <location>
        <begin position="245"/>
        <end position="480"/>
    </location>
</feature>
<evidence type="ECO:0000313" key="3">
    <source>
        <dbReference type="EMBL" id="SDH46860.1"/>
    </source>
</evidence>
<evidence type="ECO:0000259" key="1">
    <source>
        <dbReference type="PROSITE" id="PS50980"/>
    </source>
</evidence>
<dbReference type="InterPro" id="IPR051047">
    <property type="entry name" value="AccD/PCCB"/>
</dbReference>
<dbReference type="GO" id="GO:0004658">
    <property type="term" value="F:propionyl-CoA carboxylase activity"/>
    <property type="evidence" value="ECO:0007669"/>
    <property type="project" value="TreeGrafter"/>
</dbReference>
<gene>
    <name evidence="3" type="ORF">SAMN05216553_12339</name>
</gene>
<reference evidence="4" key="1">
    <citation type="submission" date="2016-10" db="EMBL/GenBank/DDBJ databases">
        <authorList>
            <person name="Varghese N."/>
            <person name="Submissions S."/>
        </authorList>
    </citation>
    <scope>NUCLEOTIDE SEQUENCE [LARGE SCALE GENOMIC DNA]</scope>
    <source>
        <strain evidence="4">CGMCC 4.3506</strain>
    </source>
</reference>
<dbReference type="InterPro" id="IPR034733">
    <property type="entry name" value="AcCoA_carboxyl_beta"/>
</dbReference>
<name>A0A1G8CPR9_9PSEU</name>
<dbReference type="PROSITE" id="PS50980">
    <property type="entry name" value="COA_CT_NTER"/>
    <property type="match status" value="1"/>
</dbReference>
<dbReference type="Pfam" id="PF01039">
    <property type="entry name" value="Carboxyl_trans"/>
    <property type="match status" value="1"/>
</dbReference>
<evidence type="ECO:0000313" key="4">
    <source>
        <dbReference type="Proteomes" id="UP000199623"/>
    </source>
</evidence>
<sequence length="484" mass="51527">MATTDTRTTPTPTKPTARESLDALVDAGSLLEFGADARHQCTAFGMQAKRPAGDAVVTGTAEIDARPAAVFAQDVSVLGGTLGATHAQKIAQVLDQAERACCPVVGVLDSGGARIQEGVSALDGYASIFRRNVALSGRVPQISVILGACAGGAAYSPALTDLIVMDRRAHMFLTGPKVVRSVTGEEVTAEELGGAGVHSTTSGLAHLVAERPEDAFGLVRKVLSYLPSSCWDAPPLHLARTPELTPEVPAEQRRTYDVRRVVRGLVDADSFLELQQHHATNIVIGFARLDGMPVGVVANQPCSLAGTLDARAAEKGARFVRMCDAFGLPLVTLVDTPGFMPGRAQETEGVIRRGAKLLYAFAEATVPRVTVILRKAYGGAYIVMNSKQIGADRVFAWPTAEIGVMGAEGAVEVVFRRELAADPGRRQELLDNYRAEALSPSLATSRQAVDALVSPAETRDAIIRTFRPLVRACRPRHRHDNMPQ</sequence>
<keyword evidence="4" id="KW-1185">Reference proteome</keyword>
<organism evidence="3 4">
    <name type="scientific">Lentzea fradiae</name>
    <dbReference type="NCBI Taxonomy" id="200378"/>
    <lineage>
        <taxon>Bacteria</taxon>
        <taxon>Bacillati</taxon>
        <taxon>Actinomycetota</taxon>
        <taxon>Actinomycetes</taxon>
        <taxon>Pseudonocardiales</taxon>
        <taxon>Pseudonocardiaceae</taxon>
        <taxon>Lentzea</taxon>
    </lineage>
</organism>
<dbReference type="PROSITE" id="PS50989">
    <property type="entry name" value="COA_CT_CTER"/>
    <property type="match status" value="1"/>
</dbReference>
<feature type="domain" description="CoA carboxyltransferase N-terminal" evidence="1">
    <location>
        <begin position="1"/>
        <end position="238"/>
    </location>
</feature>
<protein>
    <submittedName>
        <fullName evidence="3">Propionyl-CoA carboxylase beta chain</fullName>
    </submittedName>
</protein>
<dbReference type="InterPro" id="IPR011763">
    <property type="entry name" value="COA_CT_C"/>
</dbReference>
<evidence type="ECO:0000259" key="2">
    <source>
        <dbReference type="PROSITE" id="PS50989"/>
    </source>
</evidence>